<feature type="domain" description="Thioesterase TesA-like" evidence="3">
    <location>
        <begin position="25"/>
        <end position="247"/>
    </location>
</feature>
<evidence type="ECO:0000256" key="2">
    <source>
        <dbReference type="ARBA" id="ARBA00022801"/>
    </source>
</evidence>
<dbReference type="InterPro" id="IPR029058">
    <property type="entry name" value="AB_hydrolase_fold"/>
</dbReference>
<dbReference type="PANTHER" id="PTHR11487">
    <property type="entry name" value="THIOESTERASE"/>
    <property type="match status" value="1"/>
</dbReference>
<dbReference type="InterPro" id="IPR020802">
    <property type="entry name" value="TesA-like"/>
</dbReference>
<protein>
    <submittedName>
        <fullName evidence="4">Thioesterase</fullName>
    </submittedName>
</protein>
<accession>A0A6H0ABM1</accession>
<dbReference type="InterPro" id="IPR001031">
    <property type="entry name" value="Thioesterase"/>
</dbReference>
<sequence>MTTSTEESLWSRCFHPAPAARTRLFCFPHAGGSASFYFPVSAQLSSVAEVIAIQYPGRQDRHKEPGVGNLSVLADQVYDAVRPRLKERPSTFFGHSMGAALAFEVARRFEADGGELSHLFASGRRAPSRVRDESVHRRSDDGIVQELKLLAGTDTAVLGDEEILRMVLPAIRTDYQAIETYSCPPDTTVRAPLTVLTGDRDPKTSMDEAEAWRGHTTGKFDLRVFPGGHFFLSSEAPAVIDLLRQHFTS</sequence>
<dbReference type="EMBL" id="MN619611">
    <property type="protein sequence ID" value="QIS37312.1"/>
    <property type="molecule type" value="Genomic_DNA"/>
</dbReference>
<dbReference type="GO" id="GO:0008610">
    <property type="term" value="P:lipid biosynthetic process"/>
    <property type="evidence" value="ECO:0007669"/>
    <property type="project" value="TreeGrafter"/>
</dbReference>
<dbReference type="InterPro" id="IPR012223">
    <property type="entry name" value="TEII"/>
</dbReference>
<proteinExistence type="inferred from homology"/>
<dbReference type="GO" id="GO:0016787">
    <property type="term" value="F:hydrolase activity"/>
    <property type="evidence" value="ECO:0007669"/>
    <property type="project" value="UniProtKB-KW"/>
</dbReference>
<dbReference type="Gene3D" id="3.40.50.1820">
    <property type="entry name" value="alpha/beta hydrolase"/>
    <property type="match status" value="1"/>
</dbReference>
<name>A0A6H0ABM1_9ACTN</name>
<keyword evidence="2" id="KW-0378">Hydrolase</keyword>
<evidence type="ECO:0000256" key="1">
    <source>
        <dbReference type="ARBA" id="ARBA00007169"/>
    </source>
</evidence>
<comment type="similarity">
    <text evidence="1">Belongs to the thioesterase family.</text>
</comment>
<reference evidence="4" key="1">
    <citation type="submission" date="2019-10" db="EMBL/GenBank/DDBJ databases">
        <authorList>
            <person name="Kang Q."/>
            <person name="Ou Y."/>
            <person name="Sheng Y."/>
        </authorList>
    </citation>
    <scope>NUCLEOTIDE SEQUENCE</scope>
    <source>
        <strain evidence="4">CGMCC 4.1123</strain>
    </source>
</reference>
<dbReference type="AlphaFoldDB" id="A0A6H0ABM1"/>
<evidence type="ECO:0000313" key="4">
    <source>
        <dbReference type="EMBL" id="QIS37312.1"/>
    </source>
</evidence>
<dbReference type="Pfam" id="PF00975">
    <property type="entry name" value="Thioesterase"/>
    <property type="match status" value="1"/>
</dbReference>
<dbReference type="SMART" id="SM00824">
    <property type="entry name" value="PKS_TE"/>
    <property type="match status" value="1"/>
</dbReference>
<organism evidence="4">
    <name type="scientific">Streptomyces hygrospinosus subsp. beijingensis</name>
    <dbReference type="NCBI Taxonomy" id="2719566"/>
    <lineage>
        <taxon>Bacteria</taxon>
        <taxon>Bacillati</taxon>
        <taxon>Actinomycetota</taxon>
        <taxon>Actinomycetes</taxon>
        <taxon>Kitasatosporales</taxon>
        <taxon>Streptomycetaceae</taxon>
        <taxon>Streptomyces</taxon>
    </lineage>
</organism>
<dbReference type="SUPFAM" id="SSF53474">
    <property type="entry name" value="alpha/beta-Hydrolases"/>
    <property type="match status" value="1"/>
</dbReference>
<evidence type="ECO:0000259" key="3">
    <source>
        <dbReference type="SMART" id="SM00824"/>
    </source>
</evidence>
<dbReference type="PANTHER" id="PTHR11487:SF0">
    <property type="entry name" value="S-ACYL FATTY ACID SYNTHASE THIOESTERASE, MEDIUM CHAIN"/>
    <property type="match status" value="1"/>
</dbReference>